<evidence type="ECO:0000313" key="3">
    <source>
        <dbReference type="Proteomes" id="UP000794436"/>
    </source>
</evidence>
<keyword evidence="1" id="KW-0472">Membrane</keyword>
<dbReference type="Proteomes" id="UP000794436">
    <property type="component" value="Unassembled WGS sequence"/>
</dbReference>
<dbReference type="OrthoDB" id="73322at2759"/>
<keyword evidence="3" id="KW-1185">Reference proteome</keyword>
<keyword evidence="1" id="KW-0812">Transmembrane</keyword>
<comment type="caution">
    <text evidence="2">The sequence shown here is derived from an EMBL/GenBank/DDBJ whole genome shotgun (WGS) entry which is preliminary data.</text>
</comment>
<proteinExistence type="predicted"/>
<feature type="transmembrane region" description="Helical" evidence="1">
    <location>
        <begin position="86"/>
        <end position="104"/>
    </location>
</feature>
<dbReference type="AlphaFoldDB" id="A0A8K1CKH0"/>
<organism evidence="2 3">
    <name type="scientific">Pythium oligandrum</name>
    <name type="common">Mycoparasitic fungus</name>
    <dbReference type="NCBI Taxonomy" id="41045"/>
    <lineage>
        <taxon>Eukaryota</taxon>
        <taxon>Sar</taxon>
        <taxon>Stramenopiles</taxon>
        <taxon>Oomycota</taxon>
        <taxon>Peronosporomycetes</taxon>
        <taxon>Pythiales</taxon>
        <taxon>Pythiaceae</taxon>
        <taxon>Pythium</taxon>
    </lineage>
</organism>
<dbReference type="EMBL" id="SPLM01000041">
    <property type="protein sequence ID" value="TMW64028.1"/>
    <property type="molecule type" value="Genomic_DNA"/>
</dbReference>
<feature type="transmembrane region" description="Helical" evidence="1">
    <location>
        <begin position="48"/>
        <end position="65"/>
    </location>
</feature>
<accession>A0A8K1CKH0</accession>
<sequence>MQPLYRRGPNWTSRIHSAQWPSAHLYGPPVAHDVLPAMNHVREFDCRVFALYFLLTESLATYVGYRIVQHCLQGRRLRFITPTTRLWITFVYSLLKLSLIDFAFHGSLYSFVSMMLAFFIAFSGLLAVGFHYGPLQLVFTDVIVRRKNDSRPFNFQQIVQAIQRFCVRQHFREYALALARNDKEMAPPVISLSPTSCERARVTWLIAGTVEFEINAWNEWITRSVTKAIVKHARSRSKPSLHLEGTTEARFLVLVLENGLILDFLLKQPTASFLAQLRTDDVRPIELVARFFMTAATAPRDRTPMFLYAECAKLVGSANRVQKKTILKILQQLNAFSGHIVDVPLRSLRCQDFIQAECFKQQRMRRTKPRNDTLSSQLELTFG</sequence>
<evidence type="ECO:0000313" key="2">
    <source>
        <dbReference type="EMBL" id="TMW64028.1"/>
    </source>
</evidence>
<reference evidence="2" key="1">
    <citation type="submission" date="2019-03" db="EMBL/GenBank/DDBJ databases">
        <title>Long read genome sequence of the mycoparasitic Pythium oligandrum ATCC 38472 isolated from sugarbeet rhizosphere.</title>
        <authorList>
            <person name="Gaulin E."/>
        </authorList>
    </citation>
    <scope>NUCLEOTIDE SEQUENCE</scope>
    <source>
        <strain evidence="2">ATCC 38472_TT</strain>
    </source>
</reference>
<evidence type="ECO:0000256" key="1">
    <source>
        <dbReference type="SAM" id="Phobius"/>
    </source>
</evidence>
<feature type="transmembrane region" description="Helical" evidence="1">
    <location>
        <begin position="110"/>
        <end position="130"/>
    </location>
</feature>
<gene>
    <name evidence="2" type="ORF">Poli38472_014145</name>
</gene>
<name>A0A8K1CKH0_PYTOL</name>
<keyword evidence="1" id="KW-1133">Transmembrane helix</keyword>
<protein>
    <submittedName>
        <fullName evidence="2">Uncharacterized protein</fullName>
    </submittedName>
</protein>